<dbReference type="RefSeq" id="XP_001227305.1">
    <property type="nucleotide sequence ID" value="XM_001227304.1"/>
</dbReference>
<feature type="transmembrane region" description="Helical" evidence="2">
    <location>
        <begin position="12"/>
        <end position="32"/>
    </location>
</feature>
<keyword evidence="2" id="KW-0812">Transmembrane</keyword>
<evidence type="ECO:0000256" key="2">
    <source>
        <dbReference type="SAM" id="Phobius"/>
    </source>
</evidence>
<keyword evidence="2" id="KW-0472">Membrane</keyword>
<name>Q2GRM6_CHAGB</name>
<keyword evidence="4" id="KW-1185">Reference proteome</keyword>
<evidence type="ECO:0000313" key="3">
    <source>
        <dbReference type="EMBL" id="EAQ85364.1"/>
    </source>
</evidence>
<evidence type="ECO:0000313" key="4">
    <source>
        <dbReference type="Proteomes" id="UP000001056"/>
    </source>
</evidence>
<dbReference type="GeneID" id="4395653"/>
<dbReference type="Proteomes" id="UP000001056">
    <property type="component" value="Unassembled WGS sequence"/>
</dbReference>
<accession>Q2GRM6</accession>
<dbReference type="InParanoid" id="Q2GRM6"/>
<gene>
    <name evidence="3" type="ORF">CHGG_09378</name>
</gene>
<sequence>MSCNLCSIGALLLLRFGPAAGLLVIVLIFQLYRQPELPLQELCAVVWPGLRFIYGSVAFEYEVFECLARHTAAAYRRYHLGDPPSKEEPSKPNLPGPRLH</sequence>
<keyword evidence="2" id="KW-1133">Transmembrane helix</keyword>
<dbReference type="AlphaFoldDB" id="Q2GRM6"/>
<feature type="region of interest" description="Disordered" evidence="1">
    <location>
        <begin position="81"/>
        <end position="100"/>
    </location>
</feature>
<dbReference type="EMBL" id="CH408034">
    <property type="protein sequence ID" value="EAQ85364.1"/>
    <property type="molecule type" value="Genomic_DNA"/>
</dbReference>
<protein>
    <submittedName>
        <fullName evidence="3">Uncharacterized protein</fullName>
    </submittedName>
</protein>
<organism evidence="3 4">
    <name type="scientific">Chaetomium globosum (strain ATCC 6205 / CBS 148.51 / DSM 1962 / NBRC 6347 / NRRL 1970)</name>
    <name type="common">Soil fungus</name>
    <dbReference type="NCBI Taxonomy" id="306901"/>
    <lineage>
        <taxon>Eukaryota</taxon>
        <taxon>Fungi</taxon>
        <taxon>Dikarya</taxon>
        <taxon>Ascomycota</taxon>
        <taxon>Pezizomycotina</taxon>
        <taxon>Sordariomycetes</taxon>
        <taxon>Sordariomycetidae</taxon>
        <taxon>Sordariales</taxon>
        <taxon>Chaetomiaceae</taxon>
        <taxon>Chaetomium</taxon>
    </lineage>
</organism>
<reference evidence="4" key="1">
    <citation type="journal article" date="2015" name="Genome Announc.">
        <title>Draft genome sequence of the cellulolytic fungus Chaetomium globosum.</title>
        <authorList>
            <person name="Cuomo C.A."/>
            <person name="Untereiner W.A."/>
            <person name="Ma L.-J."/>
            <person name="Grabherr M."/>
            <person name="Birren B.W."/>
        </authorList>
    </citation>
    <scope>NUCLEOTIDE SEQUENCE [LARGE SCALE GENOMIC DNA]</scope>
    <source>
        <strain evidence="4">ATCC 6205 / CBS 148.51 / DSM 1962 / NBRC 6347 / NRRL 1970</strain>
    </source>
</reference>
<evidence type="ECO:0000256" key="1">
    <source>
        <dbReference type="SAM" id="MobiDB-lite"/>
    </source>
</evidence>
<proteinExistence type="predicted"/>
<dbReference type="HOGENOM" id="CLU_2305767_0_0_1"/>
<dbReference type="VEuPathDB" id="FungiDB:CHGG_09378"/>